<accession>A0A6P7F6T1</accession>
<evidence type="ECO:0000256" key="1">
    <source>
        <dbReference type="ARBA" id="ARBA00004613"/>
    </source>
</evidence>
<keyword evidence="8" id="KW-0527">Neuropeptide</keyword>
<dbReference type="InterPro" id="IPR010475">
    <property type="entry name" value="AKH/RPCH_hormone"/>
</dbReference>
<dbReference type="GO" id="GO:0005576">
    <property type="term" value="C:extracellular region"/>
    <property type="evidence" value="ECO:0007669"/>
    <property type="project" value="UniProtKB-SubCell"/>
</dbReference>
<evidence type="ECO:0000256" key="9">
    <source>
        <dbReference type="SAM" id="SignalP"/>
    </source>
</evidence>
<dbReference type="GO" id="GO:0005179">
    <property type="term" value="F:hormone activity"/>
    <property type="evidence" value="ECO:0007669"/>
    <property type="project" value="UniProtKB-KW"/>
</dbReference>
<dbReference type="Pfam" id="PF06377">
    <property type="entry name" value="Adipokin_hormo"/>
    <property type="match status" value="1"/>
</dbReference>
<dbReference type="InParanoid" id="A0A6P7F6T1"/>
<dbReference type="GeneID" id="114327165"/>
<keyword evidence="3" id="KW-0964">Secreted</keyword>
<name>A0A6P7F6T1_DIAVI</name>
<sequence length="67" mass="7788">MEAKNFIFIFVFTFFLGLCMAQVNFTPNWGKRSGTDDNNCDVNMELVKAIYNLLNSEAKRLMKCDRI</sequence>
<dbReference type="KEGG" id="dvv:114327165"/>
<keyword evidence="4" id="KW-0372">Hormone</keyword>
<evidence type="ECO:0000313" key="11">
    <source>
        <dbReference type="Proteomes" id="UP001652700"/>
    </source>
</evidence>
<dbReference type="AlphaFoldDB" id="A0A6P7F6T1"/>
<keyword evidence="5 9" id="KW-0732">Signal</keyword>
<organism evidence="12">
    <name type="scientific">Diabrotica virgifera virgifera</name>
    <name type="common">western corn rootworm</name>
    <dbReference type="NCBI Taxonomy" id="50390"/>
    <lineage>
        <taxon>Eukaryota</taxon>
        <taxon>Metazoa</taxon>
        <taxon>Ecdysozoa</taxon>
        <taxon>Arthropoda</taxon>
        <taxon>Hexapoda</taxon>
        <taxon>Insecta</taxon>
        <taxon>Pterygota</taxon>
        <taxon>Neoptera</taxon>
        <taxon>Endopterygota</taxon>
        <taxon>Coleoptera</taxon>
        <taxon>Polyphaga</taxon>
        <taxon>Cucujiformia</taxon>
        <taxon>Chrysomeloidea</taxon>
        <taxon>Chrysomelidae</taxon>
        <taxon>Galerucinae</taxon>
        <taxon>Diabroticina</taxon>
        <taxon>Diabroticites</taxon>
        <taxon>Diabrotica</taxon>
    </lineage>
</organism>
<feature type="chain" id="PRO_5028310547" evidence="9">
    <location>
        <begin position="22"/>
        <end position="67"/>
    </location>
</feature>
<dbReference type="PROSITE" id="PS00256">
    <property type="entry name" value="AKH"/>
    <property type="match status" value="1"/>
</dbReference>
<evidence type="ECO:0000256" key="8">
    <source>
        <dbReference type="ARBA" id="ARBA00023320"/>
    </source>
</evidence>
<dbReference type="OrthoDB" id="6159864at2759"/>
<dbReference type="EnsemblMetazoa" id="XM_028275688.2">
    <property type="protein sequence ID" value="XP_028131489.1"/>
    <property type="gene ID" value="LOC114327165"/>
</dbReference>
<evidence type="ECO:0000256" key="4">
    <source>
        <dbReference type="ARBA" id="ARBA00022702"/>
    </source>
</evidence>
<reference evidence="12" key="1">
    <citation type="submission" date="2025-04" db="UniProtKB">
        <authorList>
            <consortium name="RefSeq"/>
        </authorList>
    </citation>
    <scope>IDENTIFICATION</scope>
    <source>
        <tissue evidence="12">Whole insect</tissue>
    </source>
</reference>
<evidence type="ECO:0000313" key="10">
    <source>
        <dbReference type="EnsemblMetazoa" id="XP_028131489.1"/>
    </source>
</evidence>
<evidence type="ECO:0000256" key="2">
    <source>
        <dbReference type="ARBA" id="ARBA00006145"/>
    </source>
</evidence>
<dbReference type="InterPro" id="IPR002047">
    <property type="entry name" value="Adipokinetic_hormone_CS"/>
</dbReference>
<evidence type="ECO:0000256" key="3">
    <source>
        <dbReference type="ARBA" id="ARBA00022525"/>
    </source>
</evidence>
<proteinExistence type="inferred from homology"/>
<feature type="signal peptide" evidence="9">
    <location>
        <begin position="1"/>
        <end position="21"/>
    </location>
</feature>
<keyword evidence="6" id="KW-0027">Amidation</keyword>
<dbReference type="Proteomes" id="UP001652700">
    <property type="component" value="Unplaced"/>
</dbReference>
<evidence type="ECO:0000313" key="12">
    <source>
        <dbReference type="RefSeq" id="XP_028131489.1"/>
    </source>
</evidence>
<comment type="subcellular location">
    <subcellularLocation>
        <location evidence="1">Secreted</location>
    </subcellularLocation>
</comment>
<dbReference type="RefSeq" id="XP_028131489.1">
    <property type="nucleotide sequence ID" value="XM_028275688.1"/>
</dbReference>
<keyword evidence="7" id="KW-0873">Pyrrolidone carboxylic acid</keyword>
<evidence type="ECO:0000256" key="7">
    <source>
        <dbReference type="ARBA" id="ARBA00023283"/>
    </source>
</evidence>
<evidence type="ECO:0000256" key="6">
    <source>
        <dbReference type="ARBA" id="ARBA00022815"/>
    </source>
</evidence>
<dbReference type="GO" id="GO:0007218">
    <property type="term" value="P:neuropeptide signaling pathway"/>
    <property type="evidence" value="ECO:0007669"/>
    <property type="project" value="UniProtKB-KW"/>
</dbReference>
<keyword evidence="11" id="KW-1185">Reference proteome</keyword>
<evidence type="ECO:0000256" key="5">
    <source>
        <dbReference type="ARBA" id="ARBA00022729"/>
    </source>
</evidence>
<dbReference type="FunCoup" id="A0A6P7F6T1">
    <property type="interactions" value="78"/>
</dbReference>
<reference evidence="10" key="2">
    <citation type="submission" date="2025-05" db="UniProtKB">
        <authorList>
            <consortium name="EnsemblMetazoa"/>
        </authorList>
    </citation>
    <scope>IDENTIFICATION</scope>
</reference>
<protein>
    <submittedName>
        <fullName evidence="12">Hypertrehalosaemic prohormone-like</fullName>
    </submittedName>
</protein>
<gene>
    <name evidence="12" type="primary">LOC114327165</name>
</gene>
<comment type="similarity">
    <text evidence="2">Belongs to the AKH/HRTH/RPCH family.</text>
</comment>